<sequence>MGARVVVRARPRARSLAWRPPACAAPHRDRSRGDIVIDHRDTPSADEAAGHASVSPTRRAVLRGSLGVAAGATATGSALAPSAYAAEQPPAPADPSAAGPAARHWQTRLDALAARHQVPGAALGILSGNRVTKIATGMANVDDRIEATPDTVWQIGSVTKVWTATVAMRLVDEGLLDLDTPVTRVMPELRLSDPERTARLTLRHLLTHTSGIDGDVLTDTGRGDDCLERYAALLGGVRGVHPLGRVHSYCNAGLMLTGRLIERVTGTTWDAALHDRLLKPLGLTRTHTLPEDVLAHRAAAGHTWERDRPPHVNPAPIPRSSGPAGIVCSSVEDVLTFARLHLDDGRGPDGTRILSSRSAEAMRSRWTDTPDTADSGETRGLGWARWDWNGRTAYGHDGTTHAQASFLRILPDARIAVVLLTNGGDNAALHVDLFREIFTALAHVAPRPQHTPDGTTPPRDAGGYLGRYPATGIVEEVLERDGALYVRRTFEGRAPSEFRLLPAGRDLYVHRVSDTREWQTIKFFTLDGTRYLYRGGRVVAHDG</sequence>
<dbReference type="STRING" id="159449.B4N89_38540"/>
<gene>
    <name evidence="3" type="ORF">B4N89_38540</name>
</gene>
<dbReference type="PANTHER" id="PTHR46825">
    <property type="entry name" value="D-ALANYL-D-ALANINE-CARBOXYPEPTIDASE/ENDOPEPTIDASE AMPH"/>
    <property type="match status" value="1"/>
</dbReference>
<dbReference type="InterPro" id="IPR001466">
    <property type="entry name" value="Beta-lactam-related"/>
</dbReference>
<reference evidence="3 4" key="1">
    <citation type="submission" date="2017-03" db="EMBL/GenBank/DDBJ databases">
        <title>Draft genome sequence of Streptomyces scabrisporus NF3, endophyte isolated from Amphipterygium adstringens.</title>
        <authorList>
            <person name="Vazquez M."/>
            <person name="Ceapa C.D."/>
            <person name="Rodriguez Luna D."/>
            <person name="Sanchez Esquivel S."/>
        </authorList>
    </citation>
    <scope>NUCLEOTIDE SEQUENCE [LARGE SCALE GENOMIC DNA]</scope>
    <source>
        <strain evidence="3 4">NF3</strain>
    </source>
</reference>
<proteinExistence type="predicted"/>
<dbReference type="SUPFAM" id="SSF56601">
    <property type="entry name" value="beta-lactamase/transpeptidase-like"/>
    <property type="match status" value="1"/>
</dbReference>
<dbReference type="Gene3D" id="3.40.710.10">
    <property type="entry name" value="DD-peptidase/beta-lactamase superfamily"/>
    <property type="match status" value="1"/>
</dbReference>
<evidence type="ECO:0000256" key="1">
    <source>
        <dbReference type="SAM" id="MobiDB-lite"/>
    </source>
</evidence>
<dbReference type="InterPro" id="IPR006311">
    <property type="entry name" value="TAT_signal"/>
</dbReference>
<dbReference type="EMBL" id="MWQN01000003">
    <property type="protein sequence ID" value="OPC78102.1"/>
    <property type="molecule type" value="Genomic_DNA"/>
</dbReference>
<dbReference type="PANTHER" id="PTHR46825:SF9">
    <property type="entry name" value="BETA-LACTAMASE-RELATED DOMAIN-CONTAINING PROTEIN"/>
    <property type="match status" value="1"/>
</dbReference>
<feature type="compositionally biased region" description="Low complexity" evidence="1">
    <location>
        <begin position="81"/>
        <end position="102"/>
    </location>
</feature>
<dbReference type="PROSITE" id="PS51318">
    <property type="entry name" value="TAT"/>
    <property type="match status" value="1"/>
</dbReference>
<dbReference type="InterPro" id="IPR050491">
    <property type="entry name" value="AmpC-like"/>
</dbReference>
<feature type="region of interest" description="Disordered" evidence="1">
    <location>
        <begin position="302"/>
        <end position="321"/>
    </location>
</feature>
<accession>A0A1T3NN00</accession>
<dbReference type="AlphaFoldDB" id="A0A1T3NN00"/>
<evidence type="ECO:0000259" key="2">
    <source>
        <dbReference type="Pfam" id="PF00144"/>
    </source>
</evidence>
<evidence type="ECO:0000313" key="3">
    <source>
        <dbReference type="EMBL" id="OPC78102.1"/>
    </source>
</evidence>
<dbReference type="Proteomes" id="UP000190037">
    <property type="component" value="Unassembled WGS sequence"/>
</dbReference>
<organism evidence="3 4">
    <name type="scientific">Embleya scabrispora</name>
    <dbReference type="NCBI Taxonomy" id="159449"/>
    <lineage>
        <taxon>Bacteria</taxon>
        <taxon>Bacillati</taxon>
        <taxon>Actinomycetota</taxon>
        <taxon>Actinomycetes</taxon>
        <taxon>Kitasatosporales</taxon>
        <taxon>Streptomycetaceae</taxon>
        <taxon>Embleya</taxon>
    </lineage>
</organism>
<dbReference type="InterPro" id="IPR012338">
    <property type="entry name" value="Beta-lactam/transpept-like"/>
</dbReference>
<feature type="region of interest" description="Disordered" evidence="1">
    <location>
        <begin position="81"/>
        <end position="103"/>
    </location>
</feature>
<feature type="domain" description="Beta-lactamase-related" evidence="2">
    <location>
        <begin position="108"/>
        <end position="438"/>
    </location>
</feature>
<feature type="region of interest" description="Disordered" evidence="1">
    <location>
        <begin position="349"/>
        <end position="378"/>
    </location>
</feature>
<evidence type="ECO:0000313" key="4">
    <source>
        <dbReference type="Proteomes" id="UP000190037"/>
    </source>
</evidence>
<keyword evidence="4" id="KW-1185">Reference proteome</keyword>
<protein>
    <recommendedName>
        <fullName evidence="2">Beta-lactamase-related domain-containing protein</fullName>
    </recommendedName>
</protein>
<name>A0A1T3NN00_9ACTN</name>
<comment type="caution">
    <text evidence="3">The sequence shown here is derived from an EMBL/GenBank/DDBJ whole genome shotgun (WGS) entry which is preliminary data.</text>
</comment>
<dbReference type="Pfam" id="PF00144">
    <property type="entry name" value="Beta-lactamase"/>
    <property type="match status" value="1"/>
</dbReference>